<feature type="compositionally biased region" description="Acidic residues" evidence="1">
    <location>
        <begin position="67"/>
        <end position="78"/>
    </location>
</feature>
<evidence type="ECO:0000313" key="4">
    <source>
        <dbReference type="EMBL" id="GAX08110.1"/>
    </source>
</evidence>
<keyword evidence="2" id="KW-0812">Transmembrane</keyword>
<dbReference type="OrthoDB" id="2249789at2"/>
<dbReference type="InterPro" id="IPR026870">
    <property type="entry name" value="Zinc_ribbon_dom"/>
</dbReference>
<dbReference type="Pfam" id="PF13240">
    <property type="entry name" value="Zn_Ribbon_1"/>
    <property type="match status" value="1"/>
</dbReference>
<evidence type="ECO:0000313" key="5">
    <source>
        <dbReference type="Proteomes" id="UP000223370"/>
    </source>
</evidence>
<evidence type="ECO:0000256" key="1">
    <source>
        <dbReference type="SAM" id="MobiDB-lite"/>
    </source>
</evidence>
<keyword evidence="2" id="KW-1133">Transmembrane helix</keyword>
<comment type="caution">
    <text evidence="4">The sequence shown here is derived from an EMBL/GenBank/DDBJ whole genome shotgun (WGS) entry which is preliminary data.</text>
</comment>
<keyword evidence="5" id="KW-1185">Reference proteome</keyword>
<feature type="region of interest" description="Disordered" evidence="1">
    <location>
        <begin position="53"/>
        <end position="84"/>
    </location>
</feature>
<name>A0A1Z5J1Z0_9LACO</name>
<feature type="domain" description="Zinc-ribbon" evidence="3">
    <location>
        <begin position="3"/>
        <end position="26"/>
    </location>
</feature>
<feature type="transmembrane region" description="Helical" evidence="2">
    <location>
        <begin position="154"/>
        <end position="187"/>
    </location>
</feature>
<keyword evidence="2" id="KW-0472">Membrane</keyword>
<dbReference type="AlphaFoldDB" id="A0A1Z5J1Z0"/>
<gene>
    <name evidence="4" type="ORF">IWT5_01262</name>
</gene>
<sequence length="251" mass="27975">MNFCPKCGAKIESKEMRFCPNCGHKLVANTGVSAEKVSSVGETTAAKRPIAHVNVETPKAKVKPEPEVEQPQEPEPEETTYTKSRSNTWIKKEFSASALLFWVKGQISVDYRFVRINEKNTVLGVFPAGSHTQNVPLKNISNVSLNTAYKMSRFIWGIILFFFGFAAMDASVLLGLILMVLGVGMFLNGIMTQLEIEKSGNGYTIAVPFFNKTDMQEVQQVIEDALSTDVDKTDQSLYQHRLNPNDMDNVE</sequence>
<dbReference type="RefSeq" id="WP_098824568.1">
    <property type="nucleotide sequence ID" value="NZ_BCMJ01000004.1"/>
</dbReference>
<evidence type="ECO:0000256" key="2">
    <source>
        <dbReference type="SAM" id="Phobius"/>
    </source>
</evidence>
<protein>
    <recommendedName>
        <fullName evidence="3">Zinc-ribbon domain-containing protein</fullName>
    </recommendedName>
</protein>
<evidence type="ECO:0000259" key="3">
    <source>
        <dbReference type="Pfam" id="PF13240"/>
    </source>
</evidence>
<reference evidence="4 5" key="1">
    <citation type="submission" date="2015-11" db="EMBL/GenBank/DDBJ databases">
        <title>Draft genome sequences of new species of the genus Lactobacillus isolated from orchardgrass silage.</title>
        <authorList>
            <person name="Tohno M."/>
            <person name="Tanizawa Y."/>
            <person name="Arita M."/>
        </authorList>
    </citation>
    <scope>NUCLEOTIDE SEQUENCE [LARGE SCALE GENOMIC DNA]</scope>
    <source>
        <strain evidence="4 5">IWT5</strain>
    </source>
</reference>
<proteinExistence type="predicted"/>
<organism evidence="4 5">
    <name type="scientific">Secundilactobacillus silagincola</name>
    <dbReference type="NCBI Taxonomy" id="1714681"/>
    <lineage>
        <taxon>Bacteria</taxon>
        <taxon>Bacillati</taxon>
        <taxon>Bacillota</taxon>
        <taxon>Bacilli</taxon>
        <taxon>Lactobacillales</taxon>
        <taxon>Lactobacillaceae</taxon>
        <taxon>Secundilactobacillus</taxon>
    </lineage>
</organism>
<dbReference type="EMBL" id="BCMJ01000004">
    <property type="protein sequence ID" value="GAX08110.1"/>
    <property type="molecule type" value="Genomic_DNA"/>
</dbReference>
<accession>A0A1Z5J1Z0</accession>
<dbReference type="Proteomes" id="UP000223370">
    <property type="component" value="Unassembled WGS sequence"/>
</dbReference>